<dbReference type="AlphaFoldDB" id="A0A140LCI0"/>
<proteinExistence type="predicted"/>
<comment type="caution">
    <text evidence="1">The sequence shown here is derived from an EMBL/GenBank/DDBJ whole genome shotgun (WGS) entry which is preliminary data.</text>
</comment>
<sequence>MPRKKKNARTMPKPKKIRERPRPVVLPVRMWQDDGISPGALRAVAEWRWEYDYK</sequence>
<evidence type="ECO:0000313" key="2">
    <source>
        <dbReference type="Proteomes" id="UP000070456"/>
    </source>
</evidence>
<accession>A0A140LCI0</accession>
<organism evidence="1 2">
    <name type="scientific">Thermotalea metallivorans</name>
    <dbReference type="NCBI Taxonomy" id="520762"/>
    <lineage>
        <taxon>Bacteria</taxon>
        <taxon>Bacillati</taxon>
        <taxon>Bacillota</taxon>
        <taxon>Clostridia</taxon>
        <taxon>Peptostreptococcales</taxon>
        <taxon>Thermotaleaceae</taxon>
        <taxon>Thermotalea</taxon>
    </lineage>
</organism>
<dbReference type="Proteomes" id="UP000070456">
    <property type="component" value="Unassembled WGS sequence"/>
</dbReference>
<gene>
    <name evidence="1" type="ORF">AN619_02300</name>
</gene>
<reference evidence="1 2" key="1">
    <citation type="submission" date="2015-12" db="EMBL/GenBank/DDBJ databases">
        <title>Draft genome sequence of the thermoanaerobe Thermotalea metallivorans, an isolate from the runoff channel of the Great Artesian Basin, Australia.</title>
        <authorList>
            <person name="Patel B.K."/>
        </authorList>
    </citation>
    <scope>NUCLEOTIDE SEQUENCE [LARGE SCALE GENOMIC DNA]</scope>
    <source>
        <strain evidence="1 2">B2-1</strain>
    </source>
</reference>
<keyword evidence="2" id="KW-1185">Reference proteome</keyword>
<name>A0A140LCI0_9FIRM</name>
<dbReference type="STRING" id="520762.AN619_02300"/>
<protein>
    <submittedName>
        <fullName evidence="1">Uncharacterized protein</fullName>
    </submittedName>
</protein>
<dbReference type="EMBL" id="LOEE01000006">
    <property type="protein sequence ID" value="KXG78255.1"/>
    <property type="molecule type" value="Genomic_DNA"/>
</dbReference>
<dbReference type="RefSeq" id="WP_157064855.1">
    <property type="nucleotide sequence ID" value="NZ_LOEE01000006.1"/>
</dbReference>
<evidence type="ECO:0000313" key="1">
    <source>
        <dbReference type="EMBL" id="KXG78255.1"/>
    </source>
</evidence>